<dbReference type="GO" id="GO:0008168">
    <property type="term" value="F:methyltransferase activity"/>
    <property type="evidence" value="ECO:0007669"/>
    <property type="project" value="UniProtKB-KW"/>
</dbReference>
<dbReference type="SUPFAM" id="SSF53335">
    <property type="entry name" value="S-adenosyl-L-methionine-dependent methyltransferases"/>
    <property type="match status" value="1"/>
</dbReference>
<dbReference type="CDD" id="cd02440">
    <property type="entry name" value="AdoMet_MTases"/>
    <property type="match status" value="1"/>
</dbReference>
<keyword evidence="1 5" id="KW-0489">Methyltransferase</keyword>
<protein>
    <submittedName>
        <fullName evidence="5">Cyclopropane-fatty-acyl-phospholipid synthase family protein</fullName>
        <ecNumber evidence="5">2.1.1.-</ecNumber>
    </submittedName>
</protein>
<feature type="domain" description="Methyltransferase" evidence="4">
    <location>
        <begin position="44"/>
        <end position="137"/>
    </location>
</feature>
<name>A0ABV3UGH1_9GAMM</name>
<evidence type="ECO:0000313" key="5">
    <source>
        <dbReference type="EMBL" id="MEX3172692.1"/>
    </source>
</evidence>
<evidence type="ECO:0000256" key="1">
    <source>
        <dbReference type="ARBA" id="ARBA00022603"/>
    </source>
</evidence>
<dbReference type="InterPro" id="IPR041698">
    <property type="entry name" value="Methyltransf_25"/>
</dbReference>
<dbReference type="RefSeq" id="WP_368453577.1">
    <property type="nucleotide sequence ID" value="NZ_JBFQXQ010000001.1"/>
</dbReference>
<sequence length="242" mass="27567">MTNKMQLTNEEMYLHFYQRTLEKNTQREVDFLEQICPLRPGDRVLDIPCGYGRHALELARQHPDVAVQGFDISPLFIAMAKQTAGENAAFNVADMRTAPLPQGVALASCLYTSFGYFDDKENLAFLRRVFSALKPGGKLVIDVINTARIRPGEAVFLRRGDDYIADEVHLVAAGEYRFQRRFVIAQQHYQREYTLRTYTTEAFTELFHSLGGECRFYGDFNGESYQPHSERMIVVATAGSQC</sequence>
<dbReference type="InterPro" id="IPR029063">
    <property type="entry name" value="SAM-dependent_MTases_sf"/>
</dbReference>
<comment type="caution">
    <text evidence="5">The sequence shown here is derived from an EMBL/GenBank/DDBJ whole genome shotgun (WGS) entry which is preliminary data.</text>
</comment>
<dbReference type="EMBL" id="JBFQXQ010000001">
    <property type="protein sequence ID" value="MEX3172692.1"/>
    <property type="molecule type" value="Genomic_DNA"/>
</dbReference>
<keyword evidence="6" id="KW-1185">Reference proteome</keyword>
<keyword evidence="3" id="KW-0949">S-adenosyl-L-methionine</keyword>
<evidence type="ECO:0000259" key="4">
    <source>
        <dbReference type="Pfam" id="PF13649"/>
    </source>
</evidence>
<proteinExistence type="predicted"/>
<reference evidence="5 6" key="1">
    <citation type="submission" date="2024-07" db="EMBL/GenBank/DDBJ databases">
        <title>Genomes of novel Serratia strains from suburban soil.</title>
        <authorList>
            <person name="Markert E.X."/>
            <person name="Severe K."/>
            <person name="Severe L."/>
            <person name="Twing K.I."/>
            <person name="Ward L.M."/>
        </authorList>
    </citation>
    <scope>NUCLEOTIDE SEQUENCE [LARGE SCALE GENOMIC DNA]</scope>
    <source>
        <strain evidence="5 6">3C-UT</strain>
    </source>
</reference>
<dbReference type="Pfam" id="PF13649">
    <property type="entry name" value="Methyltransf_25"/>
    <property type="match status" value="1"/>
</dbReference>
<dbReference type="Proteomes" id="UP001558101">
    <property type="component" value="Unassembled WGS sequence"/>
</dbReference>
<gene>
    <name evidence="5" type="ORF">AB4M04_11405</name>
</gene>
<organism evidence="5 6">
    <name type="scientific">Serratia quinivorans</name>
    <dbReference type="NCBI Taxonomy" id="137545"/>
    <lineage>
        <taxon>Bacteria</taxon>
        <taxon>Pseudomonadati</taxon>
        <taxon>Pseudomonadota</taxon>
        <taxon>Gammaproteobacteria</taxon>
        <taxon>Enterobacterales</taxon>
        <taxon>Yersiniaceae</taxon>
        <taxon>Serratia</taxon>
    </lineage>
</organism>
<evidence type="ECO:0000313" key="6">
    <source>
        <dbReference type="Proteomes" id="UP001558101"/>
    </source>
</evidence>
<evidence type="ECO:0000256" key="3">
    <source>
        <dbReference type="ARBA" id="ARBA00022691"/>
    </source>
</evidence>
<dbReference type="PANTHER" id="PTHR43464:SF19">
    <property type="entry name" value="UBIQUINONE BIOSYNTHESIS O-METHYLTRANSFERASE, MITOCHONDRIAL"/>
    <property type="match status" value="1"/>
</dbReference>
<dbReference type="Gene3D" id="2.20.25.110">
    <property type="entry name" value="S-adenosyl-L-methionine-dependent methyltransferases"/>
    <property type="match status" value="1"/>
</dbReference>
<keyword evidence="2 5" id="KW-0808">Transferase</keyword>
<dbReference type="EC" id="2.1.1.-" evidence="5"/>
<dbReference type="PANTHER" id="PTHR43464">
    <property type="entry name" value="METHYLTRANSFERASE"/>
    <property type="match status" value="1"/>
</dbReference>
<evidence type="ECO:0000256" key="2">
    <source>
        <dbReference type="ARBA" id="ARBA00022679"/>
    </source>
</evidence>
<dbReference type="Gene3D" id="3.40.50.150">
    <property type="entry name" value="Vaccinia Virus protein VP39"/>
    <property type="match status" value="1"/>
</dbReference>
<accession>A0ABV3UGH1</accession>
<dbReference type="GO" id="GO:0032259">
    <property type="term" value="P:methylation"/>
    <property type="evidence" value="ECO:0007669"/>
    <property type="project" value="UniProtKB-KW"/>
</dbReference>